<dbReference type="RefSeq" id="WP_201692401.1">
    <property type="nucleotide sequence ID" value="NZ_JAEQND010000013.1"/>
</dbReference>
<accession>A0ABS1JU61</accession>
<comment type="caution">
    <text evidence="1">The sequence shown here is derived from an EMBL/GenBank/DDBJ whole genome shotgun (WGS) entry which is preliminary data.</text>
</comment>
<sequence>MGASAHLRICVGLAVAGLLTLSEPGDARADVSGAQAREAALREAARVALATPAGTPGKWMLETYQPDAAEPAAGSTLWSGPFGLYAQCYVTYEPTGTVLESEAFLSSGLSVRELATFALLHEKGHCIGQRLQAFTSLRGPDGRAHKSALESVLEHEAFADAYALLWMSRRAPEEATSYFQAISRLRGFDTPGAGAEDDHYTAPSLASLWAEQASHFDVAAWEALTPDDIARLALAYSAGARP</sequence>
<gene>
    <name evidence="1" type="ORF">JI746_21870</name>
</gene>
<organism evidence="1 2">
    <name type="scientific">Ramlibacter alkalitolerans</name>
    <dbReference type="NCBI Taxonomy" id="2039631"/>
    <lineage>
        <taxon>Bacteria</taxon>
        <taxon>Pseudomonadati</taxon>
        <taxon>Pseudomonadota</taxon>
        <taxon>Betaproteobacteria</taxon>
        <taxon>Burkholderiales</taxon>
        <taxon>Comamonadaceae</taxon>
        <taxon>Ramlibacter</taxon>
    </lineage>
</organism>
<evidence type="ECO:0000313" key="2">
    <source>
        <dbReference type="Proteomes" id="UP000622707"/>
    </source>
</evidence>
<evidence type="ECO:0000313" key="1">
    <source>
        <dbReference type="EMBL" id="MBL0427769.1"/>
    </source>
</evidence>
<proteinExistence type="predicted"/>
<reference evidence="1 2" key="1">
    <citation type="journal article" date="2017" name="Int. J. Syst. Evol. Microbiol.">
        <title>Ramlibacter alkalitolerans sp. nov., alkali-tolerant bacterium isolated from soil of ginseng.</title>
        <authorList>
            <person name="Lee D.H."/>
            <person name="Cha C.J."/>
        </authorList>
    </citation>
    <scope>NUCLEOTIDE SEQUENCE [LARGE SCALE GENOMIC DNA]</scope>
    <source>
        <strain evidence="1 2">KACC 19305</strain>
    </source>
</reference>
<dbReference type="EMBL" id="JAEQND010000013">
    <property type="protein sequence ID" value="MBL0427769.1"/>
    <property type="molecule type" value="Genomic_DNA"/>
</dbReference>
<protein>
    <recommendedName>
        <fullName evidence="3">Metalloprotease</fullName>
    </recommendedName>
</protein>
<evidence type="ECO:0008006" key="3">
    <source>
        <dbReference type="Google" id="ProtNLM"/>
    </source>
</evidence>
<dbReference type="Proteomes" id="UP000622707">
    <property type="component" value="Unassembled WGS sequence"/>
</dbReference>
<keyword evidence="2" id="KW-1185">Reference proteome</keyword>
<name>A0ABS1JU61_9BURK</name>